<evidence type="ECO:0000313" key="3">
    <source>
        <dbReference type="EMBL" id="KKK98837.1"/>
    </source>
</evidence>
<dbReference type="EMBL" id="LAZR01045453">
    <property type="protein sequence ID" value="KKK98837.1"/>
    <property type="molecule type" value="Genomic_DNA"/>
</dbReference>
<dbReference type="GO" id="GO:0016740">
    <property type="term" value="F:transferase activity"/>
    <property type="evidence" value="ECO:0007669"/>
    <property type="project" value="UniProtKB-KW"/>
</dbReference>
<dbReference type="GO" id="GO:0009245">
    <property type="term" value="P:lipid A biosynthetic process"/>
    <property type="evidence" value="ECO:0007669"/>
    <property type="project" value="TreeGrafter"/>
</dbReference>
<sequence>MFPLYSLLYSLALLLFFPLEYLKRPRSLRSLWLSEKLGNPQITLKAHAGKTLWVHAVSVGEALAAATFIHEYLKSRPDDRIIVSTITDTGRAVASERLRGLAQVIYLPFDLPWPVSKVIDHIRPDALVIMETELWPNLIRTVKLNRIPVCLLNGRISEKSYGNYMRVKWIFKPVLDMVDVFCVQNEVYAERLRELGVSSDKVNITGSFKFDIKVKDEQLDWTLRLSGPVLIAGSTHKGEDEIVLDAYKRLLAEHPGLNLVIVPRHPRRFDDVWSLIEKDSVYCIRRTALAETDGKISGAVILLDTVGELS</sequence>
<dbReference type="Gene3D" id="3.40.50.11720">
    <property type="entry name" value="3-Deoxy-D-manno-octulosonic-acid transferase, N-terminal domain"/>
    <property type="match status" value="1"/>
</dbReference>
<dbReference type="AlphaFoldDB" id="A0A0F8ZY34"/>
<dbReference type="InterPro" id="IPR038107">
    <property type="entry name" value="Glycos_transf_N_sf"/>
</dbReference>
<evidence type="ECO:0000256" key="1">
    <source>
        <dbReference type="ARBA" id="ARBA00022679"/>
    </source>
</evidence>
<comment type="caution">
    <text evidence="3">The sequence shown here is derived from an EMBL/GenBank/DDBJ whole genome shotgun (WGS) entry which is preliminary data.</text>
</comment>
<dbReference type="Gene3D" id="3.40.50.2000">
    <property type="entry name" value="Glycogen Phosphorylase B"/>
    <property type="match status" value="1"/>
</dbReference>
<feature type="domain" description="3-deoxy-D-manno-octulosonic-acid transferase N-terminal" evidence="2">
    <location>
        <begin position="34"/>
        <end position="212"/>
    </location>
</feature>
<proteinExistence type="predicted"/>
<dbReference type="Pfam" id="PF04413">
    <property type="entry name" value="Glycos_transf_N"/>
    <property type="match status" value="1"/>
</dbReference>
<dbReference type="PANTHER" id="PTHR42755:SF1">
    <property type="entry name" value="3-DEOXY-D-MANNO-OCTULOSONIC ACID TRANSFERASE, MITOCHONDRIAL-RELATED"/>
    <property type="match status" value="1"/>
</dbReference>
<dbReference type="InterPro" id="IPR007507">
    <property type="entry name" value="Glycos_transf_N"/>
</dbReference>
<dbReference type="PANTHER" id="PTHR42755">
    <property type="entry name" value="3-DEOXY-MANNO-OCTULOSONATE CYTIDYLYLTRANSFERASE"/>
    <property type="match status" value="1"/>
</dbReference>
<dbReference type="SUPFAM" id="SSF53756">
    <property type="entry name" value="UDP-Glycosyltransferase/glycogen phosphorylase"/>
    <property type="match status" value="1"/>
</dbReference>
<reference evidence="3" key="1">
    <citation type="journal article" date="2015" name="Nature">
        <title>Complex archaea that bridge the gap between prokaryotes and eukaryotes.</title>
        <authorList>
            <person name="Spang A."/>
            <person name="Saw J.H."/>
            <person name="Jorgensen S.L."/>
            <person name="Zaremba-Niedzwiedzka K."/>
            <person name="Martijn J."/>
            <person name="Lind A.E."/>
            <person name="van Eijk R."/>
            <person name="Schleper C."/>
            <person name="Guy L."/>
            <person name="Ettema T.J."/>
        </authorList>
    </citation>
    <scope>NUCLEOTIDE SEQUENCE</scope>
</reference>
<protein>
    <recommendedName>
        <fullName evidence="2">3-deoxy-D-manno-octulosonic-acid transferase N-terminal domain-containing protein</fullName>
    </recommendedName>
</protein>
<accession>A0A0F8ZY34</accession>
<evidence type="ECO:0000259" key="2">
    <source>
        <dbReference type="Pfam" id="PF04413"/>
    </source>
</evidence>
<feature type="non-terminal residue" evidence="3">
    <location>
        <position position="310"/>
    </location>
</feature>
<organism evidence="3">
    <name type="scientific">marine sediment metagenome</name>
    <dbReference type="NCBI Taxonomy" id="412755"/>
    <lineage>
        <taxon>unclassified sequences</taxon>
        <taxon>metagenomes</taxon>
        <taxon>ecological metagenomes</taxon>
    </lineage>
</organism>
<keyword evidence="1" id="KW-0808">Transferase</keyword>
<name>A0A0F8ZY34_9ZZZZ</name>
<dbReference type="InterPro" id="IPR039901">
    <property type="entry name" value="Kdotransferase"/>
</dbReference>
<dbReference type="GO" id="GO:0005886">
    <property type="term" value="C:plasma membrane"/>
    <property type="evidence" value="ECO:0007669"/>
    <property type="project" value="TreeGrafter"/>
</dbReference>
<gene>
    <name evidence="3" type="ORF">LCGC14_2638770</name>
</gene>